<evidence type="ECO:0000259" key="1">
    <source>
        <dbReference type="Pfam" id="PF01494"/>
    </source>
</evidence>
<feature type="domain" description="FAD-binding" evidence="1">
    <location>
        <begin position="3"/>
        <end position="313"/>
    </location>
</feature>
<name>A0A852V8S2_9ACTN</name>
<dbReference type="PANTHER" id="PTHR46865:SF2">
    <property type="entry name" value="MONOOXYGENASE"/>
    <property type="match status" value="1"/>
</dbReference>
<accession>A0A852V8S2</accession>
<organism evidence="2 3">
    <name type="scientific">Streptosporangium sandarakinum</name>
    <dbReference type="NCBI Taxonomy" id="1260955"/>
    <lineage>
        <taxon>Bacteria</taxon>
        <taxon>Bacillati</taxon>
        <taxon>Actinomycetota</taxon>
        <taxon>Actinomycetes</taxon>
        <taxon>Streptosporangiales</taxon>
        <taxon>Streptosporangiaceae</taxon>
        <taxon>Streptosporangium</taxon>
    </lineage>
</organism>
<dbReference type="AlphaFoldDB" id="A0A852V8S2"/>
<dbReference type="InterPro" id="IPR002938">
    <property type="entry name" value="FAD-bd"/>
</dbReference>
<sequence>MKTVLISGAGIAGSTLAYWLTRHGFEPTVVERARGRRSSGNPVDVRGPAREVVERMGILPRLRAMATRVTRLSFVDDHGRRIGGIPMPSDDIELPRADLARALSSTVAADHLYDDTITALHQDPGGVDVTFENAAPRRFDLVIGADGLHSAVRRLAFGPERRFIDHLGIYVATLPLPGLALDPHEVLLHNTPGRAVALHPGTGQGGAAFFFRSPAVPGFDHRDTAQHKRLLTDAFTPGPWRIPELLDQVRQADDLFFDSVSRVRLDSWSTGRIALLGDAASCVSLFGDGSTLAIAGAATLADALAVHRDDHAAAFRAYEARHRLLTNPKQRFVSPASRLLIPATRYGIAARNTGARLLSAVSGVRAA</sequence>
<comment type="caution">
    <text evidence="2">The sequence shown here is derived from an EMBL/GenBank/DDBJ whole genome shotgun (WGS) entry which is preliminary data.</text>
</comment>
<dbReference type="GO" id="GO:0071949">
    <property type="term" value="F:FAD binding"/>
    <property type="evidence" value="ECO:0007669"/>
    <property type="project" value="InterPro"/>
</dbReference>
<dbReference type="PRINTS" id="PR00420">
    <property type="entry name" value="RNGMNOXGNASE"/>
</dbReference>
<dbReference type="PANTHER" id="PTHR46865">
    <property type="entry name" value="OXIDOREDUCTASE-RELATED"/>
    <property type="match status" value="1"/>
</dbReference>
<dbReference type="Gene3D" id="3.50.50.60">
    <property type="entry name" value="FAD/NAD(P)-binding domain"/>
    <property type="match status" value="1"/>
</dbReference>
<dbReference type="InterPro" id="IPR051704">
    <property type="entry name" value="FAD_aromatic-hydroxylase"/>
</dbReference>
<dbReference type="Pfam" id="PF01494">
    <property type="entry name" value="FAD_binding_3"/>
    <property type="match status" value="1"/>
</dbReference>
<protein>
    <submittedName>
        <fullName evidence="2">2-polyprenyl-6-methoxyphenol hydroxylase-like FAD-dependent oxidoreductase</fullName>
    </submittedName>
</protein>
<proteinExistence type="predicted"/>
<dbReference type="SUPFAM" id="SSF51905">
    <property type="entry name" value="FAD/NAD(P)-binding domain"/>
    <property type="match status" value="1"/>
</dbReference>
<dbReference type="Proteomes" id="UP000576393">
    <property type="component" value="Unassembled WGS sequence"/>
</dbReference>
<dbReference type="RefSeq" id="WP_179828656.1">
    <property type="nucleotide sequence ID" value="NZ_JACCCO010000003.1"/>
</dbReference>
<evidence type="ECO:0000313" key="2">
    <source>
        <dbReference type="EMBL" id="NYF44506.1"/>
    </source>
</evidence>
<gene>
    <name evidence="2" type="ORF">HDA43_006733</name>
</gene>
<dbReference type="Gene3D" id="3.30.9.10">
    <property type="entry name" value="D-Amino Acid Oxidase, subunit A, domain 2"/>
    <property type="match status" value="1"/>
</dbReference>
<keyword evidence="3" id="KW-1185">Reference proteome</keyword>
<dbReference type="InterPro" id="IPR036188">
    <property type="entry name" value="FAD/NAD-bd_sf"/>
</dbReference>
<evidence type="ECO:0000313" key="3">
    <source>
        <dbReference type="Proteomes" id="UP000576393"/>
    </source>
</evidence>
<reference evidence="2 3" key="1">
    <citation type="submission" date="2020-07" db="EMBL/GenBank/DDBJ databases">
        <title>Sequencing the genomes of 1000 actinobacteria strains.</title>
        <authorList>
            <person name="Klenk H.-P."/>
        </authorList>
    </citation>
    <scope>NUCLEOTIDE SEQUENCE [LARGE SCALE GENOMIC DNA]</scope>
    <source>
        <strain evidence="2 3">DSM 45763</strain>
    </source>
</reference>
<dbReference type="EMBL" id="JACCCO010000003">
    <property type="protein sequence ID" value="NYF44506.1"/>
    <property type="molecule type" value="Genomic_DNA"/>
</dbReference>